<dbReference type="NCBIfam" id="TIGR02937">
    <property type="entry name" value="sigma70-ECF"/>
    <property type="match status" value="1"/>
</dbReference>
<keyword evidence="4" id="KW-0804">Transcription</keyword>
<evidence type="ECO:0000256" key="3">
    <source>
        <dbReference type="ARBA" id="ARBA00023082"/>
    </source>
</evidence>
<keyword evidence="7" id="KW-1185">Reference proteome</keyword>
<evidence type="ECO:0000256" key="2">
    <source>
        <dbReference type="ARBA" id="ARBA00023015"/>
    </source>
</evidence>
<feature type="domain" description="RNA polymerase sigma-70 ECF-like HTH" evidence="5">
    <location>
        <begin position="1"/>
        <end position="182"/>
    </location>
</feature>
<organism evidence="6 7">
    <name type="scientific">Undibacterium rugosum</name>
    <dbReference type="NCBI Taxonomy" id="2762291"/>
    <lineage>
        <taxon>Bacteria</taxon>
        <taxon>Pseudomonadati</taxon>
        <taxon>Pseudomonadota</taxon>
        <taxon>Betaproteobacteria</taxon>
        <taxon>Burkholderiales</taxon>
        <taxon>Oxalobacteraceae</taxon>
        <taxon>Undibacterium</taxon>
    </lineage>
</organism>
<proteinExistence type="inferred from homology"/>
<dbReference type="InterPro" id="IPR011517">
    <property type="entry name" value="RNA_pol_sigma70_ECF-like"/>
</dbReference>
<dbReference type="PANTHER" id="PTHR43133">
    <property type="entry name" value="RNA POLYMERASE ECF-TYPE SIGMA FACTO"/>
    <property type="match status" value="1"/>
</dbReference>
<dbReference type="RefSeq" id="WP_186879759.1">
    <property type="nucleotide sequence ID" value="NZ_JACOGG010000002.1"/>
</dbReference>
<dbReference type="InterPro" id="IPR013325">
    <property type="entry name" value="RNA_pol_sigma_r2"/>
</dbReference>
<dbReference type="SUPFAM" id="SSF88946">
    <property type="entry name" value="Sigma2 domain of RNA polymerase sigma factors"/>
    <property type="match status" value="1"/>
</dbReference>
<evidence type="ECO:0000313" key="6">
    <source>
        <dbReference type="EMBL" id="MBC3934120.1"/>
    </source>
</evidence>
<protein>
    <submittedName>
        <fullName evidence="6">Sigma-70 family RNA polymerase sigma factor</fullName>
    </submittedName>
</protein>
<dbReference type="SUPFAM" id="SSF88659">
    <property type="entry name" value="Sigma3 and sigma4 domains of RNA polymerase sigma factors"/>
    <property type="match status" value="1"/>
</dbReference>
<dbReference type="Pfam" id="PF07638">
    <property type="entry name" value="Sigma70_ECF"/>
    <property type="match status" value="1"/>
</dbReference>
<comment type="similarity">
    <text evidence="1">Belongs to the sigma-70 factor family. ECF subfamily.</text>
</comment>
<dbReference type="InterPro" id="IPR053812">
    <property type="entry name" value="HTH_Sigma70_ECF-like"/>
</dbReference>
<dbReference type="NCBIfam" id="TIGR02999">
    <property type="entry name" value="Sig-70_X6"/>
    <property type="match status" value="1"/>
</dbReference>
<evidence type="ECO:0000313" key="7">
    <source>
        <dbReference type="Proteomes" id="UP000612361"/>
    </source>
</evidence>
<dbReference type="GO" id="GO:0016987">
    <property type="term" value="F:sigma factor activity"/>
    <property type="evidence" value="ECO:0007669"/>
    <property type="project" value="UniProtKB-KW"/>
</dbReference>
<reference evidence="6" key="1">
    <citation type="submission" date="2020-08" db="EMBL/GenBank/DDBJ databases">
        <title>Novel species isolated from subtropical streams in China.</title>
        <authorList>
            <person name="Lu H."/>
        </authorList>
    </citation>
    <scope>NUCLEOTIDE SEQUENCE</scope>
    <source>
        <strain evidence="6">CY7W</strain>
    </source>
</reference>
<name>A0A923I0H5_9BURK</name>
<keyword evidence="2" id="KW-0805">Transcription regulation</keyword>
<accession>A0A923I0H5</accession>
<dbReference type="PANTHER" id="PTHR43133:SF39">
    <property type="entry name" value="SIMILAR TO RNA POLYMERASE SIGMA-E FACTOR"/>
    <property type="match status" value="1"/>
</dbReference>
<comment type="caution">
    <text evidence="6">The sequence shown here is derived from an EMBL/GenBank/DDBJ whole genome shotgun (WGS) entry which is preliminary data.</text>
</comment>
<evidence type="ECO:0000256" key="4">
    <source>
        <dbReference type="ARBA" id="ARBA00023163"/>
    </source>
</evidence>
<dbReference type="Proteomes" id="UP000612361">
    <property type="component" value="Unassembled WGS sequence"/>
</dbReference>
<dbReference type="EMBL" id="JACOGG010000002">
    <property type="protein sequence ID" value="MBC3934120.1"/>
    <property type="molecule type" value="Genomic_DNA"/>
</dbReference>
<keyword evidence="3" id="KW-0731">Sigma factor</keyword>
<sequence>MQDFATVFQHARQGDPDATGRLMQMIYPELRQLAKSRLRRSGHLTLLNTTELVAELWLRLQNLQQLPGAQRHFFLAYAAKAMRTIVIDYVRKRQAQRNGGDVDHISLDEELLISHPDTSELLRVNDALSELEQLAPRLAQLVELRYFAGLTEEEAAEFLGVARRTVQRDWLKARAWLYEALRQ</sequence>
<gene>
    <name evidence="6" type="ORF">H8K47_01985</name>
</gene>
<evidence type="ECO:0000259" key="5">
    <source>
        <dbReference type="Pfam" id="PF07638"/>
    </source>
</evidence>
<dbReference type="InterPro" id="IPR036388">
    <property type="entry name" value="WH-like_DNA-bd_sf"/>
</dbReference>
<evidence type="ECO:0000256" key="1">
    <source>
        <dbReference type="ARBA" id="ARBA00010641"/>
    </source>
</evidence>
<dbReference type="GO" id="GO:0006352">
    <property type="term" value="P:DNA-templated transcription initiation"/>
    <property type="evidence" value="ECO:0007669"/>
    <property type="project" value="InterPro"/>
</dbReference>
<dbReference type="InterPro" id="IPR039425">
    <property type="entry name" value="RNA_pol_sigma-70-like"/>
</dbReference>
<dbReference type="Gene3D" id="1.10.10.10">
    <property type="entry name" value="Winged helix-like DNA-binding domain superfamily/Winged helix DNA-binding domain"/>
    <property type="match status" value="1"/>
</dbReference>
<dbReference type="InterPro" id="IPR013324">
    <property type="entry name" value="RNA_pol_sigma_r3/r4-like"/>
</dbReference>
<dbReference type="AlphaFoldDB" id="A0A923I0H5"/>
<dbReference type="InterPro" id="IPR014284">
    <property type="entry name" value="RNA_pol_sigma-70_dom"/>
</dbReference>
<dbReference type="Gene3D" id="1.10.1740.10">
    <property type="match status" value="1"/>
</dbReference>